<dbReference type="SUPFAM" id="SSF55920">
    <property type="entry name" value="Creatinase/aminopeptidase"/>
    <property type="match status" value="1"/>
</dbReference>
<keyword evidence="16" id="KW-1185">Reference proteome</keyword>
<feature type="non-terminal residue" evidence="15">
    <location>
        <position position="924"/>
    </location>
</feature>
<dbReference type="InterPro" id="IPR029149">
    <property type="entry name" value="Creatin/AminoP/Spt16_N"/>
</dbReference>
<name>A0A2V0PDZ4_9CHLO</name>
<protein>
    <recommendedName>
        <fullName evidence="10">FACT complex subunit</fullName>
    </recommendedName>
</protein>
<dbReference type="OrthoDB" id="10251642at2759"/>
<dbReference type="Pfam" id="PF08512">
    <property type="entry name" value="Rttp106-like_middle"/>
    <property type="match status" value="1"/>
</dbReference>
<dbReference type="FunFam" id="3.40.350.10:FF:000006">
    <property type="entry name" value="FACT complex subunit SPT16"/>
    <property type="match status" value="1"/>
</dbReference>
<dbReference type="InterPro" id="IPR040258">
    <property type="entry name" value="Spt16"/>
</dbReference>
<dbReference type="InParanoid" id="A0A2V0PDZ4"/>
<evidence type="ECO:0000256" key="3">
    <source>
        <dbReference type="ARBA" id="ARBA00022705"/>
    </source>
</evidence>
<keyword evidence="7 10" id="KW-0804">Transcription</keyword>
<dbReference type="PANTHER" id="PTHR13980:SF15">
    <property type="entry name" value="FACT COMPLEX SUBUNIT SPT16"/>
    <property type="match status" value="1"/>
</dbReference>
<dbReference type="Proteomes" id="UP000247498">
    <property type="component" value="Unassembled WGS sequence"/>
</dbReference>
<evidence type="ECO:0000259" key="13">
    <source>
        <dbReference type="SMART" id="SM01286"/>
    </source>
</evidence>
<dbReference type="InterPro" id="IPR013719">
    <property type="entry name" value="RTT106/SPT16-like_middle_dom"/>
</dbReference>
<dbReference type="SMART" id="SM01287">
    <property type="entry name" value="Rtt106"/>
    <property type="match status" value="1"/>
</dbReference>
<keyword evidence="3 10" id="KW-0235">DNA replication</keyword>
<dbReference type="InterPro" id="IPR056595">
    <property type="entry name" value="Fact-SPT16_PH"/>
</dbReference>
<dbReference type="InterPro" id="IPR013953">
    <property type="entry name" value="FACT_SPT16_M"/>
</dbReference>
<dbReference type="Pfam" id="PF24824">
    <property type="entry name" value="PH_SPT16"/>
    <property type="match status" value="1"/>
</dbReference>
<evidence type="ECO:0000313" key="16">
    <source>
        <dbReference type="Proteomes" id="UP000247498"/>
    </source>
</evidence>
<dbReference type="FunFam" id="3.90.230.10:FF:000005">
    <property type="entry name" value="FACT complex subunit spt16"/>
    <property type="match status" value="1"/>
</dbReference>
<dbReference type="FunFam" id="2.30.29.150:FF:000004">
    <property type="entry name" value="FACT complex subunit SPT16"/>
    <property type="match status" value="1"/>
</dbReference>
<keyword evidence="5 10" id="KW-0805">Transcription regulation</keyword>
<dbReference type="Gene3D" id="3.90.230.10">
    <property type="entry name" value="Creatinase/methionine aminopeptidase superfamily"/>
    <property type="match status" value="1"/>
</dbReference>
<evidence type="ECO:0000256" key="7">
    <source>
        <dbReference type="ARBA" id="ARBA00023163"/>
    </source>
</evidence>
<dbReference type="FunFam" id="2.30.29.30:FF:000017">
    <property type="entry name" value="FACT complex subunit SPT16"/>
    <property type="match status" value="1"/>
</dbReference>
<dbReference type="Gene3D" id="2.30.29.150">
    <property type="match status" value="1"/>
</dbReference>
<dbReference type="GO" id="GO:0006281">
    <property type="term" value="P:DNA repair"/>
    <property type="evidence" value="ECO:0007669"/>
    <property type="project" value="UniProtKB-UniRule"/>
</dbReference>
<dbReference type="SMART" id="SM01285">
    <property type="entry name" value="FACT-Spt16_Nlob"/>
    <property type="match status" value="1"/>
</dbReference>
<gene>
    <name evidence="15" type="ORF">Rsub_08868</name>
</gene>
<keyword evidence="8 10" id="KW-0234">DNA repair</keyword>
<feature type="domain" description="FACT complex subunit SPT16 N-terminal lobe" evidence="12">
    <location>
        <begin position="6"/>
        <end position="169"/>
    </location>
</feature>
<dbReference type="InterPro" id="IPR036005">
    <property type="entry name" value="Creatinase/aminopeptidase-like"/>
</dbReference>
<sequence>MGDIAIDQKTFRKRLKLLYDSWKANRSPLWESASALGIAVGSTSEDLRYLKSISLHLWLFGYELPDTVIVFTEKEMHVLTSQKKANLLQPLKEAAQEEAGVAVVLHVKAKGDDGGGAMEDMIAAAKEQSGGALTLGHLPKDQHQGALAALWGQKAAGSGAALADVSGGLADLFGVKDEGEVLNVKKAAFLAGKVMAHAVEQIEEAIDQEKKVKHSKLSELVEAAITEPTKIGVKLKAENCDIAYPPIFQSGGKFDLKLSAASDEAPLAQEGVITVAIGTRYASYCANIARTYIVDGSKQQEAEYGALLAAQSAAIAALTAGAPACDAYSAAHAALAGSGLPGLADRLTKNVGFAMGLEFRESHALLGPKNSTPVRAGQVFNVAVGLAGLGDAAAKDPALQSYALQIADTVVVRPQGPPEVMTAAAPKEFDKISYTLKAEDEEEEDARPEAFDEITNGLPGKKLRSDDPNYKSAEQLRREKQDELLRQKNAETLRRLTAQARGGDGSGARAAAGRIISQIQAYRSINDVPQHRELRIAVDSGAEAVLLPLYGVLVPFHITTLKSITSNQDNDHAYIRVSFNFGGGGGLGGGAYEPAQRYPDLVFLKDLTFRTSDVRHASKVVQDIKLLRSNVLSRDKERAERATLVTQEKLIRGKRVFRLPDLWVRPGLGGRGRKTPGALEAHANGFRYMNPKGEGVDVMYRNIRHAFFQQAENEIVTLLHFHLVDPIMMGNKKTRDVQFYLEVMDVVQTLDGGRRALHDPDEIEDEQRERDRRNKINGDFQQFVKRVQEMWERDLPDLNLEFDIPFRELAFEGVPHRSTVTVMPTVNCIVELTEMPFTVVSLEDIEVVNLERVGFNLKNFDMAIVFKDFTRDVLRIDAIPTKKLDTIRDWLVSVKIKYFESKLNLSWKPILKSIMEDPQGFVEQ</sequence>
<dbReference type="SMART" id="SM01286">
    <property type="entry name" value="SPT16"/>
    <property type="match status" value="1"/>
</dbReference>
<dbReference type="Gene3D" id="2.30.29.30">
    <property type="entry name" value="Pleckstrin-homology domain (PH domain)/Phosphotyrosine-binding domain (PTB)"/>
    <property type="match status" value="1"/>
</dbReference>
<evidence type="ECO:0000313" key="15">
    <source>
        <dbReference type="EMBL" id="GBF96120.1"/>
    </source>
</evidence>
<evidence type="ECO:0000256" key="8">
    <source>
        <dbReference type="ARBA" id="ARBA00023204"/>
    </source>
</evidence>
<comment type="subunit">
    <text evidence="10">Component of the FACT complex.</text>
</comment>
<dbReference type="Pfam" id="PF08644">
    <property type="entry name" value="SPT16"/>
    <property type="match status" value="1"/>
</dbReference>
<evidence type="ECO:0000259" key="14">
    <source>
        <dbReference type="SMART" id="SM01287"/>
    </source>
</evidence>
<dbReference type="InterPro" id="IPR011993">
    <property type="entry name" value="PH-like_dom_sf"/>
</dbReference>
<dbReference type="GO" id="GO:0006260">
    <property type="term" value="P:DNA replication"/>
    <property type="evidence" value="ECO:0007669"/>
    <property type="project" value="UniProtKB-KW"/>
</dbReference>
<dbReference type="PANTHER" id="PTHR13980">
    <property type="entry name" value="CDC68 RELATED"/>
    <property type="match status" value="1"/>
</dbReference>
<dbReference type="EMBL" id="BDRX01000075">
    <property type="protein sequence ID" value="GBF96120.1"/>
    <property type="molecule type" value="Genomic_DNA"/>
</dbReference>
<evidence type="ECO:0000256" key="4">
    <source>
        <dbReference type="ARBA" id="ARBA00022763"/>
    </source>
</evidence>
<keyword evidence="4 10" id="KW-0227">DNA damage</keyword>
<dbReference type="Pfam" id="PF00557">
    <property type="entry name" value="Peptidase_M24"/>
    <property type="match status" value="1"/>
</dbReference>
<reference evidence="15 16" key="1">
    <citation type="journal article" date="2018" name="Sci. Rep.">
        <title>Raphidocelis subcapitata (=Pseudokirchneriella subcapitata) provides an insight into genome evolution and environmental adaptations in the Sphaeropleales.</title>
        <authorList>
            <person name="Suzuki S."/>
            <person name="Yamaguchi H."/>
            <person name="Nakajima N."/>
            <person name="Kawachi M."/>
        </authorList>
    </citation>
    <scope>NUCLEOTIDE SEQUENCE [LARGE SCALE GENOMIC DNA]</scope>
    <source>
        <strain evidence="15 16">NIES-35</strain>
    </source>
</reference>
<dbReference type="GO" id="GO:0006368">
    <property type="term" value="P:transcription elongation by RNA polymerase II"/>
    <property type="evidence" value="ECO:0007669"/>
    <property type="project" value="TreeGrafter"/>
</dbReference>
<comment type="function">
    <text evidence="10">Component of the FACT complex, a general chromatin factor that acts to reorganize nucleosomes. The FACT complex is involved in multiple processes that require DNA as a template such as mRNA elongation, DNA replication and DNA repair. During transcription elongation the FACT complex acts as a histone chaperone that both destabilizes and restores nucleosomal structure. It facilitates the passage of RNA polymerase II and transcription by promoting the dissociation of one histone H2A-H2B dimer from the nucleosome, then subsequently promotes the reestablishment of the nucleosome following the passage of RNA polymerase II.</text>
</comment>
<evidence type="ECO:0000256" key="2">
    <source>
        <dbReference type="ARBA" id="ARBA00022454"/>
    </source>
</evidence>
<dbReference type="InterPro" id="IPR000994">
    <property type="entry name" value="Pept_M24"/>
</dbReference>
<dbReference type="Gene3D" id="2.30.29.210">
    <property type="entry name" value="FACT complex subunit Spt16p/Cdc68p"/>
    <property type="match status" value="1"/>
</dbReference>
<evidence type="ECO:0000256" key="1">
    <source>
        <dbReference type="ARBA" id="ARBA00010779"/>
    </source>
</evidence>
<dbReference type="GO" id="GO:0035101">
    <property type="term" value="C:FACT complex"/>
    <property type="evidence" value="ECO:0007669"/>
    <property type="project" value="UniProtKB-UniRule"/>
</dbReference>
<dbReference type="InterPro" id="IPR029148">
    <property type="entry name" value="FACT-SPT16_Nlobe"/>
</dbReference>
<dbReference type="FunCoup" id="A0A2V0PDZ4">
    <property type="interactions" value="2169"/>
</dbReference>
<evidence type="ECO:0000256" key="10">
    <source>
        <dbReference type="RuleBase" id="RU367052"/>
    </source>
</evidence>
<proteinExistence type="inferred from homology"/>
<accession>A0A2V0PDZ4</accession>
<evidence type="ECO:0000256" key="9">
    <source>
        <dbReference type="ARBA" id="ARBA00023242"/>
    </source>
</evidence>
<comment type="subcellular location">
    <subcellularLocation>
        <location evidence="10">Nucleus</location>
    </subcellularLocation>
    <subcellularLocation>
        <location evidence="10">Chromosome</location>
    </subcellularLocation>
</comment>
<dbReference type="Gene3D" id="3.40.350.10">
    <property type="entry name" value="Creatinase/prolidase N-terminal domain"/>
    <property type="match status" value="1"/>
</dbReference>
<dbReference type="AlphaFoldDB" id="A0A2V0PDZ4"/>
<keyword evidence="6" id="KW-0175">Coiled coil</keyword>
<feature type="region of interest" description="Disordered" evidence="11">
    <location>
        <begin position="438"/>
        <end position="469"/>
    </location>
</feature>
<dbReference type="STRING" id="307507.A0A2V0PDZ4"/>
<dbReference type="GO" id="GO:0031491">
    <property type="term" value="F:nucleosome binding"/>
    <property type="evidence" value="ECO:0007669"/>
    <property type="project" value="TreeGrafter"/>
</dbReference>
<organism evidence="15 16">
    <name type="scientific">Raphidocelis subcapitata</name>
    <dbReference type="NCBI Taxonomy" id="307507"/>
    <lineage>
        <taxon>Eukaryota</taxon>
        <taxon>Viridiplantae</taxon>
        <taxon>Chlorophyta</taxon>
        <taxon>core chlorophytes</taxon>
        <taxon>Chlorophyceae</taxon>
        <taxon>CS clade</taxon>
        <taxon>Sphaeropleales</taxon>
        <taxon>Selenastraceae</taxon>
        <taxon>Raphidocelis</taxon>
    </lineage>
</organism>
<evidence type="ECO:0000259" key="12">
    <source>
        <dbReference type="SMART" id="SM01285"/>
    </source>
</evidence>
<feature type="domain" description="FACT complex subunit SPT16 middle" evidence="13">
    <location>
        <begin position="536"/>
        <end position="688"/>
    </location>
</feature>
<comment type="similarity">
    <text evidence="1 10">Belongs to the peptidase M24 family. SPT16 subfamily.</text>
</comment>
<feature type="domain" description="Histone chaperone RTT106/FACT complex subunit SPT16-like middle" evidence="14">
    <location>
        <begin position="811"/>
        <end position="901"/>
    </location>
</feature>
<evidence type="ECO:0000256" key="6">
    <source>
        <dbReference type="ARBA" id="ARBA00023054"/>
    </source>
</evidence>
<evidence type="ECO:0000256" key="5">
    <source>
        <dbReference type="ARBA" id="ARBA00023015"/>
    </source>
</evidence>
<comment type="caution">
    <text evidence="15">The sequence shown here is derived from an EMBL/GenBank/DDBJ whole genome shotgun (WGS) entry which is preliminary data.</text>
</comment>
<keyword evidence="2 10" id="KW-0158">Chromosome</keyword>
<keyword evidence="9 10" id="KW-0539">Nucleus</keyword>
<evidence type="ECO:0000256" key="11">
    <source>
        <dbReference type="SAM" id="MobiDB-lite"/>
    </source>
</evidence>
<dbReference type="Pfam" id="PF14826">
    <property type="entry name" value="FACT-Spt16_Nlob"/>
    <property type="match status" value="1"/>
</dbReference>